<dbReference type="CDD" id="cd09857">
    <property type="entry name" value="PIN_EXO1"/>
    <property type="match status" value="1"/>
</dbReference>
<keyword evidence="13 16" id="KW-0238">DNA-binding</keyword>
<evidence type="ECO:0000259" key="18">
    <source>
        <dbReference type="SMART" id="SM00484"/>
    </source>
</evidence>
<feature type="compositionally biased region" description="Polar residues" evidence="17">
    <location>
        <begin position="548"/>
        <end position="557"/>
    </location>
</feature>
<dbReference type="GO" id="GO:0006310">
    <property type="term" value="P:DNA recombination"/>
    <property type="evidence" value="ECO:0007669"/>
    <property type="project" value="TreeGrafter"/>
</dbReference>
<evidence type="ECO:0000256" key="2">
    <source>
        <dbReference type="ARBA" id="ARBA00010563"/>
    </source>
</evidence>
<evidence type="ECO:0000256" key="5">
    <source>
        <dbReference type="ARBA" id="ARBA00022723"/>
    </source>
</evidence>
<dbReference type="SMART" id="SM00485">
    <property type="entry name" value="XPGN"/>
    <property type="match status" value="1"/>
</dbReference>
<keyword evidence="14 16" id="KW-0234">DNA repair</keyword>
<feature type="compositionally biased region" description="Polar residues" evidence="17">
    <location>
        <begin position="390"/>
        <end position="403"/>
    </location>
</feature>
<keyword evidence="8 16" id="KW-0228">DNA excision</keyword>
<comment type="similarity">
    <text evidence="2 16">Belongs to the XPG/RAD2 endonuclease family. EXO1 subfamily.</text>
</comment>
<keyword evidence="9 16" id="KW-0378">Hydrolase</keyword>
<keyword evidence="7 16" id="KW-0227">DNA damage</keyword>
<proteinExistence type="inferred from homology"/>
<dbReference type="PRINTS" id="PR00853">
    <property type="entry name" value="XPGRADSUPER"/>
</dbReference>
<dbReference type="Gene3D" id="3.40.50.1010">
    <property type="entry name" value="5'-nuclease"/>
    <property type="match status" value="1"/>
</dbReference>
<sequence>MGIQGLLQFLKDASEPVHVKKYRGQTVAVDTYCWLHKGAFSCAEKLAKGEPTDQYVTYCMKFVDMLLSFGVRPILVFDGCNLPSKREVEKSRRERRQANLQKGKQLLREGKLSEARTAARARGGGLCGGSLRGRRQLAFLSKVGLAQAIITEDSDLLAFGCKKVLLKMDKEGNGLEIDQAHLGRKFRYMCILSGCDYLASLYGIGLGKACKLIQGMNPVLFPQVIRKMGQYLKMSVAVPEEYLQGFTKADNTFLYQLVFDPLQRKVVPLNPYPEHLDPSTLSYAGLNKGDEKGYQMALGNLDIHTMEKIDNFNPDKVTLPTVKPRSRCWKDTVAPPRRGSASASIWSRGYSEERPTPPSTRGQERVVGLQGLRLPSKQPGVKRPREDSSLSDQDVLQLYTGSSGLKRARSEEQEQEEKPSLPRPPGGSSSGAPRPRNRFATLLQRRNQGEEADGQATRSRFFSASCEAPALSTRDGVNDDAASPSGAREENALSRAEEDGESDSPEAPSIETPSPTSSPSPTATSSTPTATSTAPGPVVSGIAALQRYQRQTESVSWGSRPPAAESPAPQGVDLVDDSPPASPPSQDSAYCSQSPPCDLTSCEAEGVADATGSAASCLLTIVKSGVALSDGIVSLAGSGLKGFRPRTPTRSKGPQETPGAKLRPVAPARASGLRRRPSGSQGPLGKKPLTNNENNCPGTQATISSLWKNFGFKREHQKLSPSPRGPPMSPVKDNLPGAAGL</sequence>
<reference evidence="20" key="2">
    <citation type="submission" date="2025-09" db="UniProtKB">
        <authorList>
            <consortium name="Ensembl"/>
        </authorList>
    </citation>
    <scope>IDENTIFICATION</scope>
</reference>
<dbReference type="Proteomes" id="UP000694546">
    <property type="component" value="Chromosome 15"/>
</dbReference>
<feature type="domain" description="XPG N-terminal" evidence="19">
    <location>
        <begin position="1"/>
        <end position="99"/>
    </location>
</feature>
<evidence type="ECO:0000256" key="6">
    <source>
        <dbReference type="ARBA" id="ARBA00022759"/>
    </source>
</evidence>
<comment type="cofactor">
    <cofactor evidence="16">
        <name>Mg(2+)</name>
        <dbReference type="ChEBI" id="CHEBI:18420"/>
    </cofactor>
    <text evidence="16">Binds 2 magnesium ions per subunit. They probably participate in the reaction catalyzed by the enzyme. May bind an additional third magnesium ion after substrate binding.</text>
</comment>
<keyword evidence="4 16" id="KW-0540">Nuclease</keyword>
<dbReference type="InterPro" id="IPR008918">
    <property type="entry name" value="HhH2"/>
</dbReference>
<dbReference type="SMART" id="SM00484">
    <property type="entry name" value="XPGI"/>
    <property type="match status" value="1"/>
</dbReference>
<feature type="region of interest" description="Disordered" evidence="17">
    <location>
        <begin position="329"/>
        <end position="605"/>
    </location>
</feature>
<dbReference type="Gene3D" id="1.10.150.20">
    <property type="entry name" value="5' to 3' exonuclease, C-terminal subdomain"/>
    <property type="match status" value="1"/>
</dbReference>
<evidence type="ECO:0000256" key="11">
    <source>
        <dbReference type="ARBA" id="ARBA00022842"/>
    </source>
</evidence>
<dbReference type="InterPro" id="IPR006085">
    <property type="entry name" value="XPG_DNA_repair_N"/>
</dbReference>
<accession>A0A8C4YT87</accession>
<dbReference type="InterPro" id="IPR044752">
    <property type="entry name" value="PIN-like_EXO1"/>
</dbReference>
<dbReference type="InterPro" id="IPR006084">
    <property type="entry name" value="XPG/Rad2"/>
</dbReference>
<evidence type="ECO:0000256" key="10">
    <source>
        <dbReference type="ARBA" id="ARBA00022839"/>
    </source>
</evidence>
<dbReference type="OMA" id="AFCMKLV"/>
<dbReference type="InterPro" id="IPR029060">
    <property type="entry name" value="PIN-like_dom_sf"/>
</dbReference>
<dbReference type="SUPFAM" id="SSF88723">
    <property type="entry name" value="PIN domain-like"/>
    <property type="match status" value="1"/>
</dbReference>
<dbReference type="GO" id="GO:0005634">
    <property type="term" value="C:nucleus"/>
    <property type="evidence" value="ECO:0007669"/>
    <property type="project" value="UniProtKB-SubCell"/>
</dbReference>
<dbReference type="AlphaFoldDB" id="A0A8C4YT87"/>
<dbReference type="SMART" id="SM00279">
    <property type="entry name" value="HhH2"/>
    <property type="match status" value="1"/>
</dbReference>
<evidence type="ECO:0000256" key="15">
    <source>
        <dbReference type="ARBA" id="ARBA00023242"/>
    </source>
</evidence>
<dbReference type="GO" id="GO:0006298">
    <property type="term" value="P:mismatch repair"/>
    <property type="evidence" value="ECO:0007669"/>
    <property type="project" value="TreeGrafter"/>
</dbReference>
<name>A0A8C4YT87_GADMO</name>
<evidence type="ECO:0000256" key="1">
    <source>
        <dbReference type="ARBA" id="ARBA00004123"/>
    </source>
</evidence>
<evidence type="ECO:0000256" key="4">
    <source>
        <dbReference type="ARBA" id="ARBA00022722"/>
    </source>
</evidence>
<comment type="function">
    <text evidence="16">5'-&gt;3' double-stranded DNA exonuclease which may also possess a cryptic 3'-&gt;5' double-stranded DNA exonuclease activity. Functions in DNA mismatch repair.</text>
</comment>
<dbReference type="Pfam" id="PF00867">
    <property type="entry name" value="XPG_I"/>
    <property type="match status" value="1"/>
</dbReference>
<dbReference type="InterPro" id="IPR006086">
    <property type="entry name" value="XPG-I_dom"/>
</dbReference>
<evidence type="ECO:0000259" key="19">
    <source>
        <dbReference type="SMART" id="SM00485"/>
    </source>
</evidence>
<keyword evidence="6" id="KW-0255">Endonuclease</keyword>
<evidence type="ECO:0000256" key="3">
    <source>
        <dbReference type="ARBA" id="ARBA00020324"/>
    </source>
</evidence>
<dbReference type="InterPro" id="IPR037315">
    <property type="entry name" value="EXO1_H3TH"/>
</dbReference>
<reference evidence="20" key="1">
    <citation type="submission" date="2025-08" db="UniProtKB">
        <authorList>
            <consortium name="Ensembl"/>
        </authorList>
    </citation>
    <scope>IDENTIFICATION</scope>
</reference>
<dbReference type="CDD" id="cd09908">
    <property type="entry name" value="H3TH_EXO1"/>
    <property type="match status" value="1"/>
</dbReference>
<keyword evidence="5 16" id="KW-0479">Metal-binding</keyword>
<dbReference type="InterPro" id="IPR036279">
    <property type="entry name" value="5-3_exonuclease_C_sf"/>
</dbReference>
<evidence type="ECO:0000256" key="13">
    <source>
        <dbReference type="ARBA" id="ARBA00023125"/>
    </source>
</evidence>
<feature type="compositionally biased region" description="Polar residues" evidence="17">
    <location>
        <begin position="689"/>
        <end position="707"/>
    </location>
</feature>
<feature type="domain" description="XPG-I" evidence="18">
    <location>
        <begin position="130"/>
        <end position="188"/>
    </location>
</feature>
<feature type="compositionally biased region" description="Basic and acidic residues" evidence="17">
    <location>
        <begin position="408"/>
        <end position="420"/>
    </location>
</feature>
<dbReference type="Pfam" id="PF00752">
    <property type="entry name" value="XPG_N"/>
    <property type="match status" value="1"/>
</dbReference>
<organism evidence="20 21">
    <name type="scientific">Gadus morhua</name>
    <name type="common">Atlantic cod</name>
    <dbReference type="NCBI Taxonomy" id="8049"/>
    <lineage>
        <taxon>Eukaryota</taxon>
        <taxon>Metazoa</taxon>
        <taxon>Chordata</taxon>
        <taxon>Craniata</taxon>
        <taxon>Vertebrata</taxon>
        <taxon>Euteleostomi</taxon>
        <taxon>Actinopterygii</taxon>
        <taxon>Neopterygii</taxon>
        <taxon>Teleostei</taxon>
        <taxon>Neoteleostei</taxon>
        <taxon>Acanthomorphata</taxon>
        <taxon>Zeiogadaria</taxon>
        <taxon>Gadariae</taxon>
        <taxon>Gadiformes</taxon>
        <taxon>Gadoidei</taxon>
        <taxon>Gadidae</taxon>
        <taxon>Gadus</taxon>
    </lineage>
</organism>
<feature type="compositionally biased region" description="Basic and acidic residues" evidence="17">
    <location>
        <begin position="487"/>
        <end position="497"/>
    </location>
</feature>
<evidence type="ECO:0000256" key="9">
    <source>
        <dbReference type="ARBA" id="ARBA00022801"/>
    </source>
</evidence>
<keyword evidence="15 16" id="KW-0539">Nucleus</keyword>
<dbReference type="Ensembl" id="ENSGMOT00000000247.2">
    <property type="protein sequence ID" value="ENSGMOP00000000242.2"/>
    <property type="gene ID" value="ENSGMOG00000000235.2"/>
</dbReference>
<dbReference type="GO" id="GO:0017108">
    <property type="term" value="F:5'-flap endonuclease activity"/>
    <property type="evidence" value="ECO:0007669"/>
    <property type="project" value="TreeGrafter"/>
</dbReference>
<dbReference type="GO" id="GO:0003677">
    <property type="term" value="F:DNA binding"/>
    <property type="evidence" value="ECO:0007669"/>
    <property type="project" value="UniProtKB-UniRule"/>
</dbReference>
<evidence type="ECO:0000256" key="14">
    <source>
        <dbReference type="ARBA" id="ARBA00023204"/>
    </source>
</evidence>
<dbReference type="PROSITE" id="PS00841">
    <property type="entry name" value="XPG_1"/>
    <property type="match status" value="1"/>
</dbReference>
<dbReference type="PANTHER" id="PTHR11081:SF8">
    <property type="entry name" value="EXONUCLEASE 1"/>
    <property type="match status" value="1"/>
</dbReference>
<keyword evidence="11 16" id="KW-0460">Magnesium</keyword>
<evidence type="ECO:0000256" key="17">
    <source>
        <dbReference type="SAM" id="MobiDB-lite"/>
    </source>
</evidence>
<protein>
    <recommendedName>
        <fullName evidence="3 16">Exonuclease 1</fullName>
        <ecNumber evidence="16">3.1.-.-</ecNumber>
    </recommendedName>
</protein>
<dbReference type="SUPFAM" id="SSF47807">
    <property type="entry name" value="5' to 3' exonuclease, C-terminal subdomain"/>
    <property type="match status" value="1"/>
</dbReference>
<comment type="subcellular location">
    <subcellularLocation>
        <location evidence="1 16">Nucleus</location>
    </subcellularLocation>
</comment>
<feature type="compositionally biased region" description="Low complexity" evidence="17">
    <location>
        <begin position="505"/>
        <end position="535"/>
    </location>
</feature>
<keyword evidence="10 16" id="KW-0269">Exonuclease</keyword>
<evidence type="ECO:0000313" key="20">
    <source>
        <dbReference type="Ensembl" id="ENSGMOP00000000242.2"/>
    </source>
</evidence>
<dbReference type="GO" id="GO:0035312">
    <property type="term" value="F:5'-3' DNA exonuclease activity"/>
    <property type="evidence" value="ECO:0007669"/>
    <property type="project" value="UniProtKB-UniRule"/>
</dbReference>
<keyword evidence="12 16" id="KW-0267">Excision nuclease</keyword>
<dbReference type="PANTHER" id="PTHR11081">
    <property type="entry name" value="FLAP ENDONUCLEASE FAMILY MEMBER"/>
    <property type="match status" value="1"/>
</dbReference>
<evidence type="ECO:0000256" key="12">
    <source>
        <dbReference type="ARBA" id="ARBA00022881"/>
    </source>
</evidence>
<dbReference type="InterPro" id="IPR019974">
    <property type="entry name" value="XPG_CS"/>
</dbReference>
<dbReference type="GeneTree" id="ENSGT00510000047676"/>
<evidence type="ECO:0000313" key="21">
    <source>
        <dbReference type="Proteomes" id="UP000694546"/>
    </source>
</evidence>
<evidence type="ECO:0000256" key="7">
    <source>
        <dbReference type="ARBA" id="ARBA00022763"/>
    </source>
</evidence>
<evidence type="ECO:0000256" key="8">
    <source>
        <dbReference type="ARBA" id="ARBA00022769"/>
    </source>
</evidence>
<dbReference type="EC" id="3.1.-.-" evidence="16"/>
<evidence type="ECO:0000256" key="16">
    <source>
        <dbReference type="RuleBase" id="RU910737"/>
    </source>
</evidence>
<dbReference type="GO" id="GO:0046872">
    <property type="term" value="F:metal ion binding"/>
    <property type="evidence" value="ECO:0007669"/>
    <property type="project" value="UniProtKB-UniRule"/>
</dbReference>
<keyword evidence="21" id="KW-1185">Reference proteome</keyword>
<feature type="region of interest" description="Disordered" evidence="17">
    <location>
        <begin position="636"/>
        <end position="741"/>
    </location>
</feature>